<sequence length="170" mass="19389">MNLAKTIQVLMPMLMSYTVAAHADWEWTTWGMRPEQVVAASAGKARLATEEEIKTNTLKQYDQVVRAAKAYAPFSMDGIAFDTWFYFDPKTDALMCVRLIPEKDASLKTIRNRLESTYGPETTETHEKLFSAFWINKIIWSKTDEITLEYGGRGTSLEYCQQTSQPKIGN</sequence>
<name>A0A2R5F3W1_9PROT</name>
<comment type="caution">
    <text evidence="2">The sequence shown here is derived from an EMBL/GenBank/DDBJ whole genome shotgun (WGS) entry which is preliminary data.</text>
</comment>
<reference evidence="2 3" key="1">
    <citation type="journal article" date="2018" name="Environ. Microbiol.">
        <title>Isolation and genomic characterization of Novimethylophilus kurashikiensis gen. nov. sp. nov., a new lanthanide-dependent methylotrophic species of Methylophilaceae.</title>
        <authorList>
            <person name="Lv H."/>
            <person name="Sahin N."/>
            <person name="Tani A."/>
        </authorList>
    </citation>
    <scope>NUCLEOTIDE SEQUENCE [LARGE SCALE GENOMIC DNA]</scope>
    <source>
        <strain evidence="2 3">La2-4</strain>
    </source>
</reference>
<dbReference type="EMBL" id="BDOQ01000002">
    <property type="protein sequence ID" value="GBG13146.1"/>
    <property type="molecule type" value="Genomic_DNA"/>
</dbReference>
<evidence type="ECO:0000313" key="2">
    <source>
        <dbReference type="EMBL" id="GBG13146.1"/>
    </source>
</evidence>
<keyword evidence="3" id="KW-1185">Reference proteome</keyword>
<accession>A0A2R5F3W1</accession>
<keyword evidence="1" id="KW-0732">Signal</keyword>
<proteinExistence type="predicted"/>
<dbReference type="RefSeq" id="WP_109014343.1">
    <property type="nucleotide sequence ID" value="NZ_BDOQ01000002.1"/>
</dbReference>
<evidence type="ECO:0000256" key="1">
    <source>
        <dbReference type="SAM" id="SignalP"/>
    </source>
</evidence>
<organism evidence="2 3">
    <name type="scientific">Novimethylophilus kurashikiensis</name>
    <dbReference type="NCBI Taxonomy" id="1825523"/>
    <lineage>
        <taxon>Bacteria</taxon>
        <taxon>Pseudomonadati</taxon>
        <taxon>Pseudomonadota</taxon>
        <taxon>Betaproteobacteria</taxon>
        <taxon>Nitrosomonadales</taxon>
        <taxon>Methylophilaceae</taxon>
        <taxon>Novimethylophilus</taxon>
    </lineage>
</organism>
<protein>
    <submittedName>
        <fullName evidence="2">Uncharacterized protein</fullName>
    </submittedName>
</protein>
<dbReference type="Proteomes" id="UP000245081">
    <property type="component" value="Unassembled WGS sequence"/>
</dbReference>
<gene>
    <name evidence="2" type="ORF">NMK_0684</name>
</gene>
<feature type="chain" id="PRO_5015341702" evidence="1">
    <location>
        <begin position="24"/>
        <end position="170"/>
    </location>
</feature>
<dbReference type="OrthoDB" id="7582035at2"/>
<feature type="signal peptide" evidence="1">
    <location>
        <begin position="1"/>
        <end position="23"/>
    </location>
</feature>
<evidence type="ECO:0000313" key="3">
    <source>
        <dbReference type="Proteomes" id="UP000245081"/>
    </source>
</evidence>
<dbReference type="AlphaFoldDB" id="A0A2R5F3W1"/>